<dbReference type="Proteomes" id="UP000199679">
    <property type="component" value="Chromosome I"/>
</dbReference>
<accession>A0A1H1PZY5</accession>
<keyword evidence="3" id="KW-0808">Transferase</keyword>
<gene>
    <name evidence="3" type="ORF">SAMN05216490_0660</name>
</gene>
<keyword evidence="1" id="KW-0812">Transmembrane</keyword>
<protein>
    <submittedName>
        <fullName evidence="3">Peptidoglycan/LPS O-acetylase OafA/YrhL, contains acyltransferase and SGNH-hydrolase domains</fullName>
    </submittedName>
</protein>
<name>A0A1H1PZY5_MUCMA</name>
<evidence type="ECO:0000256" key="1">
    <source>
        <dbReference type="SAM" id="Phobius"/>
    </source>
</evidence>
<dbReference type="EMBL" id="LT629740">
    <property type="protein sequence ID" value="SDS16673.1"/>
    <property type="molecule type" value="Genomic_DNA"/>
</dbReference>
<dbReference type="PANTHER" id="PTHR23028">
    <property type="entry name" value="ACETYLTRANSFERASE"/>
    <property type="match status" value="1"/>
</dbReference>
<keyword evidence="4" id="KW-1185">Reference proteome</keyword>
<reference evidence="3 4" key="1">
    <citation type="submission" date="2016-10" db="EMBL/GenBank/DDBJ databases">
        <authorList>
            <person name="de Groot N.N."/>
        </authorList>
    </citation>
    <scope>NUCLEOTIDE SEQUENCE [LARGE SCALE GENOMIC DNA]</scope>
    <source>
        <strain evidence="3 4">MP1X4</strain>
    </source>
</reference>
<sequence length="359" mass="41896">MMIYYPNNNLLMNKNNAFDLLRILLAVLVLFSHAYLIGGYGQEPFASIVKNQTYIAEFGVMGFFSLSGYLIAGSYERSKNIYIFLWHRIVRIFPGFWFCLIITSFVIAPIIYFSDHHTISNFPFTGDNSSFSFIYRNLFLEVNQWSIGDILNNSAYKLSLNGSLWSLRPEFYCYIFIMLIGLGGIFNDNKLPFFIITGLLYLVYSLKFVFNINYGPTFLILSNALKLYTCFVLGSLFYMYRERLQFKAKGLVVITIITLLLLKYGGYNIMAPILISIICISLFSKFKVKFKYDISYGLYIYAFPIEQLVYKLWRTYLNIWGYLVIILLITSVMSFLSFILIEKPFLRLKNILNEYVPRL</sequence>
<feature type="transmembrane region" description="Helical" evidence="1">
    <location>
        <begin position="193"/>
        <end position="212"/>
    </location>
</feature>
<dbReference type="InterPro" id="IPR050879">
    <property type="entry name" value="Acyltransferase_3"/>
</dbReference>
<keyword evidence="1" id="KW-1133">Transmembrane helix</keyword>
<dbReference type="AlphaFoldDB" id="A0A1H1PZY5"/>
<keyword evidence="3" id="KW-0012">Acyltransferase</keyword>
<dbReference type="STRING" id="652787.SAMN05216490_0660"/>
<organism evidence="3 4">
    <name type="scientific">Mucilaginibacter mallensis</name>
    <dbReference type="NCBI Taxonomy" id="652787"/>
    <lineage>
        <taxon>Bacteria</taxon>
        <taxon>Pseudomonadati</taxon>
        <taxon>Bacteroidota</taxon>
        <taxon>Sphingobacteriia</taxon>
        <taxon>Sphingobacteriales</taxon>
        <taxon>Sphingobacteriaceae</taxon>
        <taxon>Mucilaginibacter</taxon>
    </lineage>
</organism>
<feature type="transmembrane region" description="Helical" evidence="1">
    <location>
        <begin position="20"/>
        <end position="41"/>
    </location>
</feature>
<feature type="transmembrane region" description="Helical" evidence="1">
    <location>
        <begin position="53"/>
        <end position="72"/>
    </location>
</feature>
<dbReference type="GO" id="GO:0016787">
    <property type="term" value="F:hydrolase activity"/>
    <property type="evidence" value="ECO:0007669"/>
    <property type="project" value="UniProtKB-KW"/>
</dbReference>
<feature type="transmembrane region" description="Helical" evidence="1">
    <location>
        <begin position="218"/>
        <end position="239"/>
    </location>
</feature>
<dbReference type="InterPro" id="IPR002656">
    <property type="entry name" value="Acyl_transf_3_dom"/>
</dbReference>
<dbReference type="Pfam" id="PF01757">
    <property type="entry name" value="Acyl_transf_3"/>
    <property type="match status" value="1"/>
</dbReference>
<feature type="transmembrane region" description="Helical" evidence="1">
    <location>
        <begin position="169"/>
        <end position="186"/>
    </location>
</feature>
<keyword evidence="3" id="KW-0378">Hydrolase</keyword>
<dbReference type="GO" id="GO:0016747">
    <property type="term" value="F:acyltransferase activity, transferring groups other than amino-acyl groups"/>
    <property type="evidence" value="ECO:0007669"/>
    <property type="project" value="InterPro"/>
</dbReference>
<evidence type="ECO:0000313" key="3">
    <source>
        <dbReference type="EMBL" id="SDS16673.1"/>
    </source>
</evidence>
<feature type="transmembrane region" description="Helical" evidence="1">
    <location>
        <begin position="92"/>
        <end position="113"/>
    </location>
</feature>
<evidence type="ECO:0000259" key="2">
    <source>
        <dbReference type="Pfam" id="PF01757"/>
    </source>
</evidence>
<feature type="transmembrane region" description="Helical" evidence="1">
    <location>
        <begin position="246"/>
        <end position="262"/>
    </location>
</feature>
<feature type="domain" description="Acyltransferase 3" evidence="2">
    <location>
        <begin position="15"/>
        <end position="338"/>
    </location>
</feature>
<evidence type="ECO:0000313" key="4">
    <source>
        <dbReference type="Proteomes" id="UP000199679"/>
    </source>
</evidence>
<proteinExistence type="predicted"/>
<feature type="transmembrane region" description="Helical" evidence="1">
    <location>
        <begin position="319"/>
        <end position="341"/>
    </location>
</feature>
<keyword evidence="1" id="KW-0472">Membrane</keyword>